<organism evidence="4 5">
    <name type="scientific">Phrynocephalus forsythii</name>
    <dbReference type="NCBI Taxonomy" id="171643"/>
    <lineage>
        <taxon>Eukaryota</taxon>
        <taxon>Metazoa</taxon>
        <taxon>Chordata</taxon>
        <taxon>Craniata</taxon>
        <taxon>Vertebrata</taxon>
        <taxon>Euteleostomi</taxon>
        <taxon>Lepidosauria</taxon>
        <taxon>Squamata</taxon>
        <taxon>Bifurcata</taxon>
        <taxon>Unidentata</taxon>
        <taxon>Episquamata</taxon>
        <taxon>Toxicofera</taxon>
        <taxon>Iguania</taxon>
        <taxon>Acrodonta</taxon>
        <taxon>Agamidae</taxon>
        <taxon>Agaminae</taxon>
        <taxon>Phrynocephalus</taxon>
    </lineage>
</organism>
<comment type="caution">
    <text evidence="4">The sequence shown here is derived from an EMBL/GenBank/DDBJ whole genome shotgun (WGS) entry which is preliminary data.</text>
</comment>
<dbReference type="GO" id="GO:0007165">
    <property type="term" value="P:signal transduction"/>
    <property type="evidence" value="ECO:0007669"/>
    <property type="project" value="TreeGrafter"/>
</dbReference>
<evidence type="ECO:0000313" key="5">
    <source>
        <dbReference type="Proteomes" id="UP001142489"/>
    </source>
</evidence>
<dbReference type="GO" id="GO:0019901">
    <property type="term" value="F:protein kinase binding"/>
    <property type="evidence" value="ECO:0007669"/>
    <property type="project" value="TreeGrafter"/>
</dbReference>
<evidence type="ECO:0000259" key="3">
    <source>
        <dbReference type="Pfam" id="PF07894"/>
    </source>
</evidence>
<dbReference type="Pfam" id="PF07894">
    <property type="entry name" value="SACK1"/>
    <property type="match status" value="1"/>
</dbReference>
<feature type="compositionally biased region" description="Basic and acidic residues" evidence="2">
    <location>
        <begin position="340"/>
        <end position="350"/>
    </location>
</feature>
<dbReference type="InterPro" id="IPR012461">
    <property type="entry name" value="SACK1"/>
</dbReference>
<evidence type="ECO:0000313" key="4">
    <source>
        <dbReference type="EMBL" id="KAJ7330056.1"/>
    </source>
</evidence>
<sequence length="509" mass="57948">MAESQLLCLDDTYVSERVSEHHPRFYYSEEQRQALEVLAARGEKAYRERLKKRQLRDFLSSRELQALKAGWSAYDAHLEGGKTLTGPSGKPLSLAYWPECSDTEIPPLDMGWTHNTFYRGVTRLALFTQPRKEDSAPHVKQVAREMIQQAQKIIAIVMDQFTDRDIFRDVVDAAYKRRIPVYIILDEEGSKYFLEMCKCMELSDFHIRNIRVRSVTGVGFYMSSGKIKGNLGSRFLMVDGDKVITGSYSFTWTSSHIDRNIMLYLTGQHVEMFDIEFRELYAISEEISLYKELNIPCPFRQGIGKLGFSSSTVARKAINPKYGLVVGVPPGEMMRWASRQRQESQGKQEGREEESEANRRLHKFLNELITVEQVLPDIEPPLEDLNRANWSPQKLFSRFHLDLRSKSKSRESIRDLRKDDIVNGEAGSKQVKRFGSGLFRRSKRPSPLNADANSVTSETAEDFVIVKVPKETQTSFHSVSIRSTGGNSGKVSPSSVSGERTKQSACVIS</sequence>
<keyword evidence="5" id="KW-1185">Reference proteome</keyword>
<dbReference type="Gene3D" id="3.30.870.10">
    <property type="entry name" value="Endonuclease Chain A"/>
    <property type="match status" value="1"/>
</dbReference>
<dbReference type="PANTHER" id="PTHR16181">
    <property type="entry name" value="PROTEIN FAM83A-RELATED"/>
    <property type="match status" value="1"/>
</dbReference>
<evidence type="ECO:0000256" key="2">
    <source>
        <dbReference type="SAM" id="MobiDB-lite"/>
    </source>
</evidence>
<feature type="region of interest" description="Disordered" evidence="2">
    <location>
        <begin position="477"/>
        <end position="509"/>
    </location>
</feature>
<reference evidence="4" key="1">
    <citation type="journal article" date="2023" name="DNA Res.">
        <title>Chromosome-level genome assembly of Phrynocephalus forsythii using third-generation DNA sequencing and Hi-C analysis.</title>
        <authorList>
            <person name="Qi Y."/>
            <person name="Zhao W."/>
            <person name="Zhao Y."/>
            <person name="Niu C."/>
            <person name="Cao S."/>
            <person name="Zhang Y."/>
        </authorList>
    </citation>
    <scope>NUCLEOTIDE SEQUENCE</scope>
    <source>
        <tissue evidence="4">Muscle</tissue>
    </source>
</reference>
<feature type="region of interest" description="Disordered" evidence="2">
    <location>
        <begin position="337"/>
        <end position="357"/>
    </location>
</feature>
<feature type="domain" description="Scaffolding anchor of CK1" evidence="3">
    <location>
        <begin position="16"/>
        <end position="285"/>
    </location>
</feature>
<name>A0A9Q0XW20_9SAUR</name>
<dbReference type="EMBL" id="JAPFRF010000006">
    <property type="protein sequence ID" value="KAJ7330056.1"/>
    <property type="molecule type" value="Genomic_DNA"/>
</dbReference>
<proteinExistence type="inferred from homology"/>
<dbReference type="OrthoDB" id="6103632at2759"/>
<evidence type="ECO:0000256" key="1">
    <source>
        <dbReference type="ARBA" id="ARBA00006937"/>
    </source>
</evidence>
<protein>
    <recommendedName>
        <fullName evidence="3">Scaffolding anchor of CK1 domain-containing protein</fullName>
    </recommendedName>
</protein>
<dbReference type="AlphaFoldDB" id="A0A9Q0XW20"/>
<comment type="similarity">
    <text evidence="1">Belongs to the FAM83 family.</text>
</comment>
<accession>A0A9Q0XW20</accession>
<dbReference type="InterPro" id="IPR050944">
    <property type="entry name" value="FAM83"/>
</dbReference>
<gene>
    <name evidence="4" type="ORF">JRQ81_016230</name>
</gene>
<dbReference type="Proteomes" id="UP001142489">
    <property type="component" value="Unassembled WGS sequence"/>
</dbReference>
<dbReference type="PANTHER" id="PTHR16181:SF29">
    <property type="entry name" value="PROTEIN FAM83A-RELATED"/>
    <property type="match status" value="1"/>
</dbReference>
<dbReference type="SUPFAM" id="SSF56024">
    <property type="entry name" value="Phospholipase D/nuclease"/>
    <property type="match status" value="1"/>
</dbReference>